<dbReference type="Proteomes" id="UP000037069">
    <property type="component" value="Unassembled WGS sequence"/>
</dbReference>
<reference evidence="1 2" key="1">
    <citation type="journal article" date="2015" name="Nat. Commun.">
        <title>Lucilia cuprina genome unlocks parasitic fly biology to underpin future interventions.</title>
        <authorList>
            <person name="Anstead C.A."/>
            <person name="Korhonen P.K."/>
            <person name="Young N.D."/>
            <person name="Hall R.S."/>
            <person name="Jex A.R."/>
            <person name="Murali S.C."/>
            <person name="Hughes D.S."/>
            <person name="Lee S.F."/>
            <person name="Perry T."/>
            <person name="Stroehlein A.J."/>
            <person name="Ansell B.R."/>
            <person name="Breugelmans B."/>
            <person name="Hofmann A."/>
            <person name="Qu J."/>
            <person name="Dugan S."/>
            <person name="Lee S.L."/>
            <person name="Chao H."/>
            <person name="Dinh H."/>
            <person name="Han Y."/>
            <person name="Doddapaneni H.V."/>
            <person name="Worley K.C."/>
            <person name="Muzny D.M."/>
            <person name="Ioannidis P."/>
            <person name="Waterhouse R.M."/>
            <person name="Zdobnov E.M."/>
            <person name="James P.J."/>
            <person name="Bagnall N.H."/>
            <person name="Kotze A.C."/>
            <person name="Gibbs R.A."/>
            <person name="Richards S."/>
            <person name="Batterham P."/>
            <person name="Gasser R.B."/>
        </authorList>
    </citation>
    <scope>NUCLEOTIDE SEQUENCE [LARGE SCALE GENOMIC DNA]</scope>
    <source>
        <strain evidence="1 2">LS</strain>
        <tissue evidence="1">Full body</tissue>
    </source>
</reference>
<protein>
    <submittedName>
        <fullName evidence="1">Uncharacterized protein</fullName>
    </submittedName>
</protein>
<accession>A0A0L0BXZ5</accession>
<keyword evidence="2" id="KW-1185">Reference proteome</keyword>
<evidence type="ECO:0000313" key="1">
    <source>
        <dbReference type="EMBL" id="KNC24159.1"/>
    </source>
</evidence>
<proteinExistence type="predicted"/>
<sequence length="37" mass="4060">MSMKNYQRFVYLVAATDDNYAVAAAAASVDVKMTMVI</sequence>
<dbReference type="EMBL" id="JRES01001255">
    <property type="protein sequence ID" value="KNC24159.1"/>
    <property type="molecule type" value="Genomic_DNA"/>
</dbReference>
<evidence type="ECO:0000313" key="2">
    <source>
        <dbReference type="Proteomes" id="UP000037069"/>
    </source>
</evidence>
<gene>
    <name evidence="1" type="ORF">FF38_11170</name>
</gene>
<name>A0A0L0BXZ5_LUCCU</name>
<organism evidence="1 2">
    <name type="scientific">Lucilia cuprina</name>
    <name type="common">Green bottle fly</name>
    <name type="synonym">Australian sheep blowfly</name>
    <dbReference type="NCBI Taxonomy" id="7375"/>
    <lineage>
        <taxon>Eukaryota</taxon>
        <taxon>Metazoa</taxon>
        <taxon>Ecdysozoa</taxon>
        <taxon>Arthropoda</taxon>
        <taxon>Hexapoda</taxon>
        <taxon>Insecta</taxon>
        <taxon>Pterygota</taxon>
        <taxon>Neoptera</taxon>
        <taxon>Endopterygota</taxon>
        <taxon>Diptera</taxon>
        <taxon>Brachycera</taxon>
        <taxon>Muscomorpha</taxon>
        <taxon>Oestroidea</taxon>
        <taxon>Calliphoridae</taxon>
        <taxon>Luciliinae</taxon>
        <taxon>Lucilia</taxon>
    </lineage>
</organism>
<comment type="caution">
    <text evidence="1">The sequence shown here is derived from an EMBL/GenBank/DDBJ whole genome shotgun (WGS) entry which is preliminary data.</text>
</comment>
<dbReference type="AlphaFoldDB" id="A0A0L0BXZ5"/>